<evidence type="ECO:0000259" key="10">
    <source>
        <dbReference type="Pfam" id="PF02775"/>
    </source>
</evidence>
<dbReference type="OrthoDB" id="9775140at2"/>
<feature type="domain" description="Pyruvate ferredoxin oxidoreductase beta subunit C-terminal" evidence="11">
    <location>
        <begin position="200"/>
        <end position="273"/>
    </location>
</feature>
<sequence length="302" mass="33198">MAYAVKDYKTEVWVDWCPGCGDFGILNAIHQALAALQLPPHRVAVFSGIGCSGKTPHYIGTYGVHTLHGRVLPVATGFKLAHPEMTVIAVGGDGDGYGIGAGYFLAAGRRNVDLTYIVYNNGVYGLTKGQASPTLPKGVQTKSLPEPNLMEALNPIAVALGAGYTFIARGYAYDVRHLRDLIVAAIQHRGTALIDVLQPCPTYNNIYTREYYNARVYKLEETGYDPVVHNPADEKEIVEKKAQALLKAYENGDRIPIGIFYRVERPTLEDELATRLPHWGKALADLEPIYQRDLTPLLDELS</sequence>
<dbReference type="InParanoid" id="A0A212QTL5"/>
<dbReference type="NCBIfam" id="TIGR02177">
    <property type="entry name" value="PorB_KorB"/>
    <property type="match status" value="1"/>
</dbReference>
<dbReference type="GO" id="GO:0016625">
    <property type="term" value="F:oxidoreductase activity, acting on the aldehyde or oxo group of donors, iron-sulfur protein as acceptor"/>
    <property type="evidence" value="ECO:0007669"/>
    <property type="project" value="UniProtKB-ARBA"/>
</dbReference>
<dbReference type="InterPro" id="IPR032686">
    <property type="entry name" value="PFO_beta_C"/>
</dbReference>
<dbReference type="EMBL" id="FYEK01000022">
    <property type="protein sequence ID" value="SNB62886.1"/>
    <property type="molecule type" value="Genomic_DNA"/>
</dbReference>
<comment type="cofactor">
    <cofactor evidence="3">
        <name>[4Fe-4S] cluster</name>
        <dbReference type="ChEBI" id="CHEBI:49883"/>
    </cofactor>
</comment>
<name>A0A212QTL5_9CHLR</name>
<dbReference type="PANTHER" id="PTHR48084">
    <property type="entry name" value="2-OXOGLUTARATE OXIDOREDUCTASE SUBUNIT KORB-RELATED"/>
    <property type="match status" value="1"/>
</dbReference>
<evidence type="ECO:0000256" key="4">
    <source>
        <dbReference type="ARBA" id="ARBA00022723"/>
    </source>
</evidence>
<dbReference type="RefSeq" id="WP_088570867.1">
    <property type="nucleotide sequence ID" value="NZ_FYEK01000022.1"/>
</dbReference>
<dbReference type="CDD" id="cd03375">
    <property type="entry name" value="TPP_OGFOR"/>
    <property type="match status" value="1"/>
</dbReference>
<dbReference type="Pfam" id="PF12367">
    <property type="entry name" value="PFO_beta_C"/>
    <property type="match status" value="1"/>
</dbReference>
<dbReference type="InterPro" id="IPR011766">
    <property type="entry name" value="TPP_enzyme_TPP-bd"/>
</dbReference>
<dbReference type="Proteomes" id="UP000197025">
    <property type="component" value="Unassembled WGS sequence"/>
</dbReference>
<evidence type="ECO:0000256" key="2">
    <source>
        <dbReference type="ARBA" id="ARBA00001964"/>
    </source>
</evidence>
<gene>
    <name evidence="12" type="ORF">SAMN02746019_00006070</name>
</gene>
<reference evidence="13" key="1">
    <citation type="submission" date="2017-06" db="EMBL/GenBank/DDBJ databases">
        <authorList>
            <person name="Varghese N."/>
            <person name="Submissions S."/>
        </authorList>
    </citation>
    <scope>NUCLEOTIDE SEQUENCE [LARGE SCALE GENOMIC DNA]</scope>
    <source>
        <strain evidence="13">JAD2</strain>
    </source>
</reference>
<keyword evidence="7" id="KW-0408">Iron</keyword>
<dbReference type="GO" id="GO:0045333">
    <property type="term" value="P:cellular respiration"/>
    <property type="evidence" value="ECO:0007669"/>
    <property type="project" value="UniProtKB-ARBA"/>
</dbReference>
<dbReference type="GO" id="GO:0046872">
    <property type="term" value="F:metal ion binding"/>
    <property type="evidence" value="ECO:0007669"/>
    <property type="project" value="UniProtKB-KW"/>
</dbReference>
<dbReference type="InterPro" id="IPR029061">
    <property type="entry name" value="THDP-binding"/>
</dbReference>
<keyword evidence="4" id="KW-0479">Metal-binding</keyword>
<evidence type="ECO:0000256" key="8">
    <source>
        <dbReference type="ARBA" id="ARBA00023014"/>
    </source>
</evidence>
<keyword evidence="5" id="KW-0460">Magnesium</keyword>
<evidence type="ECO:0000313" key="12">
    <source>
        <dbReference type="EMBL" id="SNB62886.1"/>
    </source>
</evidence>
<feature type="domain" description="Thiamine pyrophosphate enzyme TPP-binding" evidence="10">
    <location>
        <begin position="49"/>
        <end position="196"/>
    </location>
</feature>
<evidence type="ECO:0000313" key="13">
    <source>
        <dbReference type="Proteomes" id="UP000197025"/>
    </source>
</evidence>
<evidence type="ECO:0000256" key="7">
    <source>
        <dbReference type="ARBA" id="ARBA00023004"/>
    </source>
</evidence>
<accession>A0A212QTL5</accession>
<comment type="cofactor">
    <cofactor evidence="1">
        <name>Mg(2+)</name>
        <dbReference type="ChEBI" id="CHEBI:18420"/>
    </cofactor>
</comment>
<dbReference type="PANTHER" id="PTHR48084:SF2">
    <property type="entry name" value="PYRUVATE FERREDOXIN_FLAVODOXIN OXIDOREDUCTASE, BETA SUBUNIT"/>
    <property type="match status" value="1"/>
</dbReference>
<evidence type="ECO:0000256" key="1">
    <source>
        <dbReference type="ARBA" id="ARBA00001946"/>
    </source>
</evidence>
<keyword evidence="8" id="KW-0411">Iron-sulfur</keyword>
<evidence type="ECO:0000256" key="5">
    <source>
        <dbReference type="ARBA" id="ARBA00022842"/>
    </source>
</evidence>
<keyword evidence="6" id="KW-0560">Oxidoreductase</keyword>
<comment type="cofactor">
    <cofactor evidence="2">
        <name>thiamine diphosphate</name>
        <dbReference type="ChEBI" id="CHEBI:58937"/>
    </cofactor>
</comment>
<dbReference type="SUPFAM" id="SSF52518">
    <property type="entry name" value="Thiamin diphosphate-binding fold (THDP-binding)"/>
    <property type="match status" value="1"/>
</dbReference>
<dbReference type="Gene3D" id="3.40.50.970">
    <property type="match status" value="1"/>
</dbReference>
<keyword evidence="13" id="KW-1185">Reference proteome</keyword>
<dbReference type="InterPro" id="IPR051457">
    <property type="entry name" value="2-oxoacid:Fd_oxidoreductase"/>
</dbReference>
<evidence type="ECO:0000256" key="6">
    <source>
        <dbReference type="ARBA" id="ARBA00023002"/>
    </source>
</evidence>
<dbReference type="GO" id="GO:0051536">
    <property type="term" value="F:iron-sulfur cluster binding"/>
    <property type="evidence" value="ECO:0007669"/>
    <property type="project" value="UniProtKB-KW"/>
</dbReference>
<dbReference type="GO" id="GO:0030976">
    <property type="term" value="F:thiamine pyrophosphate binding"/>
    <property type="evidence" value="ECO:0007669"/>
    <property type="project" value="InterPro"/>
</dbReference>
<dbReference type="InterPro" id="IPR011896">
    <property type="entry name" value="OFOB"/>
</dbReference>
<dbReference type="Pfam" id="PF02775">
    <property type="entry name" value="TPP_enzyme_C"/>
    <property type="match status" value="1"/>
</dbReference>
<evidence type="ECO:0000259" key="11">
    <source>
        <dbReference type="Pfam" id="PF12367"/>
    </source>
</evidence>
<dbReference type="AlphaFoldDB" id="A0A212QTL5"/>
<evidence type="ECO:0000256" key="9">
    <source>
        <dbReference type="ARBA" id="ARBA00023052"/>
    </source>
</evidence>
<keyword evidence="9" id="KW-0786">Thiamine pyrophosphate</keyword>
<organism evidence="12 13">
    <name type="scientific">Thermoflexus hugenholtzii JAD2</name>
    <dbReference type="NCBI Taxonomy" id="877466"/>
    <lineage>
        <taxon>Bacteria</taxon>
        <taxon>Bacillati</taxon>
        <taxon>Chloroflexota</taxon>
        <taxon>Thermoflexia</taxon>
        <taxon>Thermoflexales</taxon>
        <taxon>Thermoflexaceae</taxon>
        <taxon>Thermoflexus</taxon>
    </lineage>
</organism>
<evidence type="ECO:0000256" key="3">
    <source>
        <dbReference type="ARBA" id="ARBA00001966"/>
    </source>
</evidence>
<proteinExistence type="predicted"/>
<protein>
    <submittedName>
        <fullName evidence="12">2-oxoglutarate ferredoxin oxidoreductase subunit beta</fullName>
    </submittedName>
</protein>